<protein>
    <submittedName>
        <fullName evidence="2">FIG005080: Possible exported protein</fullName>
    </submittedName>
</protein>
<evidence type="ECO:0000259" key="1">
    <source>
        <dbReference type="Pfam" id="PF13116"/>
    </source>
</evidence>
<dbReference type="EMBL" id="CAAJGR010000043">
    <property type="protein sequence ID" value="VHO00803.1"/>
    <property type="molecule type" value="Genomic_DNA"/>
</dbReference>
<evidence type="ECO:0000313" key="2">
    <source>
        <dbReference type="EMBL" id="VHO00803.1"/>
    </source>
</evidence>
<feature type="domain" description="YhdP central" evidence="1">
    <location>
        <begin position="11"/>
        <end position="1258"/>
    </location>
</feature>
<reference evidence="2" key="1">
    <citation type="submission" date="2019-04" db="EMBL/GenBank/DDBJ databases">
        <authorList>
            <person name="Brambilla D."/>
        </authorList>
    </citation>
    <scope>NUCLEOTIDE SEQUENCE</scope>
    <source>
        <strain evidence="2">BAL1</strain>
    </source>
</reference>
<name>A0A486XJE6_9GAMM</name>
<proteinExistence type="predicted"/>
<dbReference type="PANTHER" id="PTHR38690">
    <property type="entry name" value="PROTEASE-RELATED"/>
    <property type="match status" value="1"/>
</dbReference>
<dbReference type="InterPro" id="IPR025263">
    <property type="entry name" value="YhdP_central"/>
</dbReference>
<sequence>MQRAKRICFYCLHKFWLALAVLLVLLAVFISVLRYSLPYADSYKHHIEQLISNRYGANINIGELSAGWQKFGPALLLRDLKLHDNDAQLQLSIAETRIRLDFWRSLKNMQLTAQHFELSGLRYYADANRLLTADNTATLDSEPILAALEQLFFRQLTYFSVLDSQLILQNEHNPDLVVNISQLDWANRANRHQGYGELSLDGVTANTVSFVLDLYGDTLAEAFGQLYLESDKLDVLPWFRTLVPASQKLQHASINFKAWGRIDNGLLRRFQLELADNSVSWQDKGAEQSIQLGSGQLLWTPKQDGWELSSGELTLADASQQWQSLNFSLQRSAEQWLGTVQQFPLGVLTPLAGLFVDDIAPLQQLVAYQPNGELQHLAWRVSEDSWQLQGSFRNVSSLPVGDIPGLNKLDGDFLMSPELIKLQLDSVDSQLYWDGLFASATPYDGLTATLYATRPATSAANAAPAWQLSLPHFSLVNADLQLDASLHVGAELSILARLQHLDAAKAVQYFPLRYMPERTYDYLSRAIESGSLTDATLLWHGKTADFPYREQQGVFQVLAQVEDARFSFSPDWPALTGLSAELWFENATMQIQSQDGILTEIALQNSVKAQIADLFDAQTLNININHAIEPEALTQLMLQSPLQGSLGKTLQHLGVSGSVAADVDLQIGLRQPGVIATGKVQFADNQLQLQAPDLALAKLNGQLQFRNEQIWAEQLKLHWRQLPLTASLQGEQTTQGYQLAVDLNGQHQAQQLLQTLYAPAQGLASGELDWRLKLALNLPETGFNYQAEVLANLQHTALQLPAPVAKAAGQNAALQLTLTGDSAQTAIAAHLDQQVHFSALLQHSSQQLSQAHLSLGPDALVLAQPGFNISLDLPQLDALAWFDVIQQQLAAAEHLPGTGLFPALGSVRGKVGQLDLAPGIRLNNTVFELKQQPEEWQLQLNGTEIASRWQFSKQWQQQGIVAELDYLHLPLAPAEPVSAQAAQLTEKLAPTAQQWMLQLPPLQLNCADCSIGNYRFGRVNASAVSLLDRWQLTQLTARHKSHQLDVSGFWQSDVAAGNSEFSGQLRSDNIGAMLDEFQLTSAISGSGANIDFNVGWPGAPNQFALPQLSGKVNYVLGEGSLTEVSDQGSRLFSIFSLDSLLRKLRLDFRDVFAKGFFYNKMSGQLAINQGVAQTSDASVDGVPGNLQIQGYADLVNQSMDYQMAFSPKVTSSLPVIIAWMVNPATGLAAFALDEVFQSAEVISKINFTVTGSFAAPVVTEVNRHSTEVPVPVRVAQPEAILQLPAAEQPGPDRKQPHG</sequence>
<dbReference type="InterPro" id="IPR011836">
    <property type="entry name" value="YhdP"/>
</dbReference>
<dbReference type="NCBIfam" id="TIGR02099">
    <property type="entry name" value="YhdP family protein"/>
    <property type="match status" value="1"/>
</dbReference>
<dbReference type="Pfam" id="PF13116">
    <property type="entry name" value="YhdP"/>
    <property type="match status" value="1"/>
</dbReference>
<dbReference type="PANTHER" id="PTHR38690:SF1">
    <property type="entry name" value="PROTEASE"/>
    <property type="match status" value="1"/>
</dbReference>
<organism evidence="2">
    <name type="scientific">Rheinheimera sp. BAL341</name>
    <dbReference type="NCBI Taxonomy" id="1708203"/>
    <lineage>
        <taxon>Bacteria</taxon>
        <taxon>Pseudomonadati</taxon>
        <taxon>Pseudomonadota</taxon>
        <taxon>Gammaproteobacteria</taxon>
        <taxon>Chromatiales</taxon>
        <taxon>Chromatiaceae</taxon>
        <taxon>Rheinheimera</taxon>
    </lineage>
</organism>
<gene>
    <name evidence="2" type="ORF">BAL341_198</name>
</gene>
<accession>A0A486XJE6</accession>